<dbReference type="CDD" id="cd00090">
    <property type="entry name" value="HTH_ARSR"/>
    <property type="match status" value="1"/>
</dbReference>
<keyword evidence="1" id="KW-0805">Transcription regulation</keyword>
<evidence type="ECO:0000256" key="3">
    <source>
        <dbReference type="ARBA" id="ARBA00023163"/>
    </source>
</evidence>
<dbReference type="InterPro" id="IPR036388">
    <property type="entry name" value="WH-like_DNA-bd_sf"/>
</dbReference>
<dbReference type="Proteomes" id="UP000220032">
    <property type="component" value="Unassembled WGS sequence"/>
</dbReference>
<dbReference type="SUPFAM" id="SSF46785">
    <property type="entry name" value="Winged helix' DNA-binding domain"/>
    <property type="match status" value="1"/>
</dbReference>
<evidence type="ECO:0000259" key="4">
    <source>
        <dbReference type="PROSITE" id="PS51118"/>
    </source>
</evidence>
<reference evidence="5 6" key="1">
    <citation type="submission" date="2017-09" db="EMBL/GenBank/DDBJ databases">
        <title>Large-scale bioinformatics analysis of Bacillus genomes uncovers conserved roles of natural products in bacterial physiology.</title>
        <authorList>
            <consortium name="Agbiome Team Llc"/>
            <person name="Bleich R.M."/>
            <person name="Grubbs K.J."/>
            <person name="Santa Maria K.C."/>
            <person name="Allen S.E."/>
            <person name="Farag S."/>
            <person name="Shank E.A."/>
            <person name="Bowers A."/>
        </authorList>
    </citation>
    <scope>NUCLEOTIDE SEQUENCE [LARGE SCALE GENOMIC DNA]</scope>
    <source>
        <strain evidence="5 6">AFS022681</strain>
    </source>
</reference>
<dbReference type="Gene3D" id="1.10.10.10">
    <property type="entry name" value="Winged helix-like DNA-binding domain superfamily/Winged helix DNA-binding domain"/>
    <property type="match status" value="1"/>
</dbReference>
<dbReference type="PANTHER" id="PTHR33204">
    <property type="entry name" value="TRANSCRIPTIONAL REGULATOR, MARR FAMILY"/>
    <property type="match status" value="1"/>
</dbReference>
<comment type="caution">
    <text evidence="5">The sequence shown here is derived from an EMBL/GenBank/DDBJ whole genome shotgun (WGS) entry which is preliminary data.</text>
</comment>
<evidence type="ECO:0000256" key="1">
    <source>
        <dbReference type="ARBA" id="ARBA00023015"/>
    </source>
</evidence>
<dbReference type="AlphaFoldDB" id="A0A2A8ZPW8"/>
<dbReference type="InterPro" id="IPR011991">
    <property type="entry name" value="ArsR-like_HTH"/>
</dbReference>
<dbReference type="GO" id="GO:0003677">
    <property type="term" value="F:DNA binding"/>
    <property type="evidence" value="ECO:0007669"/>
    <property type="project" value="UniProtKB-KW"/>
</dbReference>
<evidence type="ECO:0000313" key="5">
    <source>
        <dbReference type="EMBL" id="PFE06158.1"/>
    </source>
</evidence>
<evidence type="ECO:0000256" key="2">
    <source>
        <dbReference type="ARBA" id="ARBA00023125"/>
    </source>
</evidence>
<accession>A0A2A8ZPW8</accession>
<name>A0A2A8ZPW8_BACCE</name>
<sequence>MSDFKSDQYGPCTLTVKHACPIELTMHIMGGKWKGIILSLLSISPMYYNAMRREIPGITQRILTLQLRCMEKDGLIEREETNDNPKRVLYYLTDFGENFVPILKSLEQWGNAYIRKQEEGSNLWKMIEDEKKR</sequence>
<dbReference type="InterPro" id="IPR036390">
    <property type="entry name" value="WH_DNA-bd_sf"/>
</dbReference>
<gene>
    <name evidence="5" type="ORF">CN307_32935</name>
</gene>
<dbReference type="Pfam" id="PF01638">
    <property type="entry name" value="HxlR"/>
    <property type="match status" value="1"/>
</dbReference>
<organism evidence="5 6">
    <name type="scientific">Bacillus cereus</name>
    <dbReference type="NCBI Taxonomy" id="1396"/>
    <lineage>
        <taxon>Bacteria</taxon>
        <taxon>Bacillati</taxon>
        <taxon>Bacillota</taxon>
        <taxon>Bacilli</taxon>
        <taxon>Bacillales</taxon>
        <taxon>Bacillaceae</taxon>
        <taxon>Bacillus</taxon>
        <taxon>Bacillus cereus group</taxon>
    </lineage>
</organism>
<protein>
    <submittedName>
        <fullName evidence="5">HxlR family transcriptional regulator</fullName>
    </submittedName>
</protein>
<dbReference type="EMBL" id="NTRR01000123">
    <property type="protein sequence ID" value="PFE06158.1"/>
    <property type="molecule type" value="Genomic_DNA"/>
</dbReference>
<dbReference type="PANTHER" id="PTHR33204:SF29">
    <property type="entry name" value="TRANSCRIPTIONAL REGULATOR"/>
    <property type="match status" value="1"/>
</dbReference>
<feature type="domain" description="HTH hxlR-type" evidence="4">
    <location>
        <begin position="20"/>
        <end position="118"/>
    </location>
</feature>
<proteinExistence type="predicted"/>
<keyword evidence="3" id="KW-0804">Transcription</keyword>
<keyword evidence="2" id="KW-0238">DNA-binding</keyword>
<dbReference type="InterPro" id="IPR002577">
    <property type="entry name" value="HTH_HxlR"/>
</dbReference>
<evidence type="ECO:0000313" key="6">
    <source>
        <dbReference type="Proteomes" id="UP000220032"/>
    </source>
</evidence>
<dbReference type="RefSeq" id="WP_098344286.1">
    <property type="nucleotide sequence ID" value="NZ_NTRR01000123.1"/>
</dbReference>
<dbReference type="PROSITE" id="PS51118">
    <property type="entry name" value="HTH_HXLR"/>
    <property type="match status" value="1"/>
</dbReference>